<comment type="caution">
    <text evidence="1">The sequence shown here is derived from an EMBL/GenBank/DDBJ whole genome shotgun (WGS) entry which is preliminary data.</text>
</comment>
<protein>
    <submittedName>
        <fullName evidence="1">GrpB family protein</fullName>
    </submittedName>
</protein>
<evidence type="ECO:0000313" key="2">
    <source>
        <dbReference type="Proteomes" id="UP001500622"/>
    </source>
</evidence>
<dbReference type="SUPFAM" id="SSF81301">
    <property type="entry name" value="Nucleotidyltransferase"/>
    <property type="match status" value="1"/>
</dbReference>
<keyword evidence="2" id="KW-1185">Reference proteome</keyword>
<evidence type="ECO:0000313" key="1">
    <source>
        <dbReference type="EMBL" id="GAA4426375.1"/>
    </source>
</evidence>
<dbReference type="PANTHER" id="PTHR34822:SF1">
    <property type="entry name" value="GRPB FAMILY PROTEIN"/>
    <property type="match status" value="1"/>
</dbReference>
<name>A0ABP8LCI0_9MICO</name>
<dbReference type="InterPro" id="IPR007344">
    <property type="entry name" value="GrpB/CoaE"/>
</dbReference>
<dbReference type="RefSeq" id="WP_345216596.1">
    <property type="nucleotide sequence ID" value="NZ_BAABGN010000011.1"/>
</dbReference>
<sequence length="202" mass="22330">MLTADEIVRFDDAPAPPGRTAWVQGGPEAEAIAIVPAEPRWSADFELLAGIVREALGPLALDVEHVGSTSVPGLPAKPVIDLDLTVASSADEPAWLPQLEAAGFVLTVREPWWYEHRCLRFAEPRANLHVFAPDCPEAARHKIFRDWLREHPEDVALYRDAKLGAADEANAAGEHVMQYNARKQQVIREIYHRAFTASGLLE</sequence>
<dbReference type="InterPro" id="IPR043519">
    <property type="entry name" value="NT_sf"/>
</dbReference>
<dbReference type="Pfam" id="PF04229">
    <property type="entry name" value="GrpB"/>
    <property type="match status" value="1"/>
</dbReference>
<reference evidence="2" key="1">
    <citation type="journal article" date="2019" name="Int. J. Syst. Evol. Microbiol.">
        <title>The Global Catalogue of Microorganisms (GCM) 10K type strain sequencing project: providing services to taxonomists for standard genome sequencing and annotation.</title>
        <authorList>
            <consortium name="The Broad Institute Genomics Platform"/>
            <consortium name="The Broad Institute Genome Sequencing Center for Infectious Disease"/>
            <person name="Wu L."/>
            <person name="Ma J."/>
        </authorList>
    </citation>
    <scope>NUCLEOTIDE SEQUENCE [LARGE SCALE GENOMIC DNA]</scope>
    <source>
        <strain evidence="2">JCM 17810</strain>
    </source>
</reference>
<dbReference type="Proteomes" id="UP001500622">
    <property type="component" value="Unassembled WGS sequence"/>
</dbReference>
<accession>A0ABP8LCI0</accession>
<dbReference type="Gene3D" id="3.30.460.10">
    <property type="entry name" value="Beta Polymerase, domain 2"/>
    <property type="match status" value="1"/>
</dbReference>
<proteinExistence type="predicted"/>
<dbReference type="EMBL" id="BAABGN010000011">
    <property type="protein sequence ID" value="GAA4426375.1"/>
    <property type="molecule type" value="Genomic_DNA"/>
</dbReference>
<dbReference type="PANTHER" id="PTHR34822">
    <property type="entry name" value="GRPB DOMAIN PROTEIN (AFU_ORTHOLOGUE AFUA_1G01530)"/>
    <property type="match status" value="1"/>
</dbReference>
<organism evidence="1 2">
    <name type="scientific">Georgenia halophila</name>
    <dbReference type="NCBI Taxonomy" id="620889"/>
    <lineage>
        <taxon>Bacteria</taxon>
        <taxon>Bacillati</taxon>
        <taxon>Actinomycetota</taxon>
        <taxon>Actinomycetes</taxon>
        <taxon>Micrococcales</taxon>
        <taxon>Bogoriellaceae</taxon>
        <taxon>Georgenia</taxon>
    </lineage>
</organism>
<gene>
    <name evidence="1" type="ORF">GCM10023169_25070</name>
</gene>